<protein>
    <submittedName>
        <fullName evidence="2">Amidase</fullName>
    </submittedName>
</protein>
<accession>A0A853K943</accession>
<feature type="domain" description="Amidase" evidence="1">
    <location>
        <begin position="25"/>
        <end position="422"/>
    </location>
</feature>
<dbReference type="Gene3D" id="3.90.1300.10">
    <property type="entry name" value="Amidase signature (AS) domain"/>
    <property type="match status" value="1"/>
</dbReference>
<dbReference type="PANTHER" id="PTHR42678">
    <property type="entry name" value="AMIDASE"/>
    <property type="match status" value="1"/>
</dbReference>
<dbReference type="NCBIfam" id="NF005300">
    <property type="entry name" value="PRK06828.1"/>
    <property type="match status" value="1"/>
</dbReference>
<evidence type="ECO:0000313" key="3">
    <source>
        <dbReference type="Proteomes" id="UP000077421"/>
    </source>
</evidence>
<dbReference type="InterPro" id="IPR023631">
    <property type="entry name" value="Amidase_dom"/>
</dbReference>
<dbReference type="InterPro" id="IPR036928">
    <property type="entry name" value="AS_sf"/>
</dbReference>
<sequence>MIDVTAASIESLQKDMQQNRLTSYELVAAFAERVAAHDKLGAGVNAVAEWNPDTFSIAAALDGERQRTGARGPLHGIPILIKDNVDTADHMHTSAGSLALAESYALEDAEVARRLRAAGAVLLGKTKMTEWANFMAEGMPSGYSSRGGQVNNPYGPGAFDVGGSSSGSGAAIAAGFAVAAIGTETSGSILSPSSENMLVGIKPTVGLVSRYGIIPIAYSQDTAGPMAKTVADAALLLQAIVGYDPRDPATGAAGATPDYRMCLLERGLEGVRLGVPRAGYYEHLSAEQAAVMERAIEDVRRLGAVVIDPIELSAKRENGYEVLLYEFKSALNSYLRKVDPRLPVHSLKELIAFNDADKERMLRYGQAILLASEETSGSLTDPDYLKARLRDLRYAREEGIDHVLREHALDALLFPANYGAAIAAKAGYPSITVPGGKLENSCPFGVTFTSTAFTEAKLIRMAYAYEQGTMHRVAPDLT</sequence>
<gene>
    <name evidence="2" type="ORF">AYW79_12890</name>
</gene>
<dbReference type="OrthoDB" id="9811471at2"/>
<dbReference type="EMBL" id="LSUQ01000057">
    <property type="protein sequence ID" value="OAG92901.1"/>
    <property type="molecule type" value="Genomic_DNA"/>
</dbReference>
<comment type="caution">
    <text evidence="2">The sequence shown here is derived from an EMBL/GenBank/DDBJ whole genome shotgun (WGS) entry which is preliminary data.</text>
</comment>
<evidence type="ECO:0000313" key="2">
    <source>
        <dbReference type="EMBL" id="OAG92901.1"/>
    </source>
</evidence>
<dbReference type="SUPFAM" id="SSF75304">
    <property type="entry name" value="Amidase signature (AS) enzymes"/>
    <property type="match status" value="1"/>
</dbReference>
<organism evidence="2 3">
    <name type="scientific">Ferroacidibacillus organovorans</name>
    <dbReference type="NCBI Taxonomy" id="1765683"/>
    <lineage>
        <taxon>Bacteria</taxon>
        <taxon>Bacillati</taxon>
        <taxon>Bacillota</taxon>
        <taxon>Bacilli</taxon>
        <taxon>Bacillales</taxon>
        <taxon>Alicyclobacillaceae</taxon>
        <taxon>Ferroacidibacillus</taxon>
    </lineage>
</organism>
<proteinExistence type="predicted"/>
<dbReference type="Pfam" id="PF01425">
    <property type="entry name" value="Amidase"/>
    <property type="match status" value="1"/>
</dbReference>
<evidence type="ECO:0000259" key="1">
    <source>
        <dbReference type="Pfam" id="PF01425"/>
    </source>
</evidence>
<dbReference type="RefSeq" id="WP_067566705.1">
    <property type="nucleotide sequence ID" value="NZ_LSUQ01000057.1"/>
</dbReference>
<dbReference type="AlphaFoldDB" id="A0A853K943"/>
<reference evidence="2 3" key="1">
    <citation type="submission" date="2016-02" db="EMBL/GenBank/DDBJ databases">
        <title>Draft genome sequence of Acidibacillus ferrooxidans SLC66.</title>
        <authorList>
            <person name="Oliveira G."/>
            <person name="Nancucheo I."/>
            <person name="Dall'Agnol H."/>
            <person name="Johnson B."/>
            <person name="Oliveira R."/>
            <person name="Nunes G.L."/>
            <person name="Tzotzos G."/>
            <person name="Orellana S.C."/>
            <person name="Salim A.C."/>
            <person name="Araujo F.M."/>
        </authorList>
    </citation>
    <scope>NUCLEOTIDE SEQUENCE [LARGE SCALE GENOMIC DNA]</scope>
    <source>
        <strain evidence="2 3">SLC66</strain>
    </source>
</reference>
<dbReference type="PANTHER" id="PTHR42678:SF34">
    <property type="entry name" value="OS04G0183300 PROTEIN"/>
    <property type="match status" value="1"/>
</dbReference>
<name>A0A853K943_9BACL</name>
<dbReference type="Proteomes" id="UP000077421">
    <property type="component" value="Unassembled WGS sequence"/>
</dbReference>